<dbReference type="EMBL" id="JAVRHK010000011">
    <property type="protein sequence ID" value="MDT0677702.1"/>
    <property type="molecule type" value="Genomic_DNA"/>
</dbReference>
<evidence type="ECO:0000256" key="6">
    <source>
        <dbReference type="ARBA" id="ARBA00023136"/>
    </source>
</evidence>
<feature type="domain" description="Bacterial sugar transferase" evidence="8">
    <location>
        <begin position="256"/>
        <end position="440"/>
    </location>
</feature>
<reference evidence="9 10" key="1">
    <citation type="submission" date="2023-09" db="EMBL/GenBank/DDBJ databases">
        <authorList>
            <person name="Rey-Velasco X."/>
        </authorList>
    </citation>
    <scope>NUCLEOTIDE SEQUENCE [LARGE SCALE GENOMIC DNA]</scope>
    <source>
        <strain evidence="9 10">F117</strain>
    </source>
</reference>
<keyword evidence="3" id="KW-0808">Transferase</keyword>
<keyword evidence="6 7" id="KW-0472">Membrane</keyword>
<sequence>MKWSPLLIPFSIIAHLAIINSILGLFTPETYSYPLVILSCLLWLLLAIDSDFYTIKRKERFVTELPKFLRKFIIFMLAYFTVLAFMQTPFLPLRHLKILGMLFLVLILFRWSLFFLREQYRIEGGNYVNVVVIGKDKSLHQIKKVFERPDYGYRYKGYFDDSPDIAEQYHLGAISQSYRYINENDIDEIYCAVSRLSHADLKQLIRFSDNNFKKLKLIPDHKGIFTRAMEVEHYGTIPVINLRKSPLDNKIAKTGKRIFDIVFSGLVILLILTWLIPLLFFINKFQSKGPVLFKQLRNGHNKKPFWCYKFRSMALNTEANSTMCIRNDARVTRIGKMLRKTSIDELPQFINVFLGEMSVVGPRPHMETHTFHYQENVEKYLVRHFAKPGITGLAQVKGYRGEIVHKSDIINRTRFDIFYLEKWHPLMDFQIIYSTIANAIKGEEKAY</sequence>
<organism evidence="9 10">
    <name type="scientific">Autumnicola musiva</name>
    <dbReference type="NCBI Taxonomy" id="3075589"/>
    <lineage>
        <taxon>Bacteria</taxon>
        <taxon>Pseudomonadati</taxon>
        <taxon>Bacteroidota</taxon>
        <taxon>Flavobacteriia</taxon>
        <taxon>Flavobacteriales</taxon>
        <taxon>Flavobacteriaceae</taxon>
        <taxon>Autumnicola</taxon>
    </lineage>
</organism>
<dbReference type="InterPro" id="IPR003362">
    <property type="entry name" value="Bact_transf"/>
</dbReference>
<proteinExistence type="inferred from homology"/>
<gene>
    <name evidence="9" type="ORF">RM539_14035</name>
</gene>
<evidence type="ECO:0000256" key="3">
    <source>
        <dbReference type="ARBA" id="ARBA00022679"/>
    </source>
</evidence>
<evidence type="ECO:0000256" key="7">
    <source>
        <dbReference type="SAM" id="Phobius"/>
    </source>
</evidence>
<dbReference type="Pfam" id="PF02397">
    <property type="entry name" value="Bac_transf"/>
    <property type="match status" value="1"/>
</dbReference>
<evidence type="ECO:0000259" key="8">
    <source>
        <dbReference type="Pfam" id="PF02397"/>
    </source>
</evidence>
<comment type="subcellular location">
    <subcellularLocation>
        <location evidence="1">Membrane</location>
        <topology evidence="1">Multi-pass membrane protein</topology>
    </subcellularLocation>
</comment>
<dbReference type="Pfam" id="PF13727">
    <property type="entry name" value="CoA_binding_3"/>
    <property type="match status" value="1"/>
</dbReference>
<accession>A0ABU3D850</accession>
<evidence type="ECO:0000256" key="4">
    <source>
        <dbReference type="ARBA" id="ARBA00022692"/>
    </source>
</evidence>
<evidence type="ECO:0000256" key="1">
    <source>
        <dbReference type="ARBA" id="ARBA00004141"/>
    </source>
</evidence>
<comment type="caution">
    <text evidence="9">The sequence shown here is derived from an EMBL/GenBank/DDBJ whole genome shotgun (WGS) entry which is preliminary data.</text>
</comment>
<feature type="transmembrane region" description="Helical" evidence="7">
    <location>
        <begin position="98"/>
        <end position="116"/>
    </location>
</feature>
<evidence type="ECO:0000313" key="9">
    <source>
        <dbReference type="EMBL" id="MDT0677702.1"/>
    </source>
</evidence>
<keyword evidence="5 7" id="KW-1133">Transmembrane helix</keyword>
<feature type="transmembrane region" description="Helical" evidence="7">
    <location>
        <begin position="258"/>
        <end position="282"/>
    </location>
</feature>
<feature type="transmembrane region" description="Helical" evidence="7">
    <location>
        <begin position="7"/>
        <end position="25"/>
    </location>
</feature>
<dbReference type="Gene3D" id="3.40.50.720">
    <property type="entry name" value="NAD(P)-binding Rossmann-like Domain"/>
    <property type="match status" value="1"/>
</dbReference>
<keyword evidence="10" id="KW-1185">Reference proteome</keyword>
<evidence type="ECO:0000256" key="5">
    <source>
        <dbReference type="ARBA" id="ARBA00022989"/>
    </source>
</evidence>
<comment type="similarity">
    <text evidence="2">Belongs to the bacterial sugar transferase family.</text>
</comment>
<dbReference type="Proteomes" id="UP001262582">
    <property type="component" value="Unassembled WGS sequence"/>
</dbReference>
<evidence type="ECO:0000313" key="10">
    <source>
        <dbReference type="Proteomes" id="UP001262582"/>
    </source>
</evidence>
<dbReference type="RefSeq" id="WP_311504046.1">
    <property type="nucleotide sequence ID" value="NZ_JAVRHK010000011.1"/>
</dbReference>
<keyword evidence="4 7" id="KW-0812">Transmembrane</keyword>
<dbReference type="PANTHER" id="PTHR30576">
    <property type="entry name" value="COLANIC BIOSYNTHESIS UDP-GLUCOSE LIPID CARRIER TRANSFERASE"/>
    <property type="match status" value="1"/>
</dbReference>
<feature type="transmembrane region" description="Helical" evidence="7">
    <location>
        <begin position="31"/>
        <end position="48"/>
    </location>
</feature>
<name>A0ABU3D850_9FLAO</name>
<evidence type="ECO:0000256" key="2">
    <source>
        <dbReference type="ARBA" id="ARBA00006464"/>
    </source>
</evidence>
<dbReference type="InterPro" id="IPR017475">
    <property type="entry name" value="EPS_sugar_tfrase"/>
</dbReference>
<dbReference type="NCBIfam" id="TIGR03025">
    <property type="entry name" value="EPS_sugtrans"/>
    <property type="match status" value="1"/>
</dbReference>
<protein>
    <submittedName>
        <fullName evidence="9">Exopolysaccharide biosynthesis polyprenyl glycosylphosphotransferase</fullName>
    </submittedName>
</protein>
<feature type="transmembrane region" description="Helical" evidence="7">
    <location>
        <begin position="68"/>
        <end position="86"/>
    </location>
</feature>
<dbReference type="PANTHER" id="PTHR30576:SF0">
    <property type="entry name" value="UNDECAPRENYL-PHOSPHATE N-ACETYLGALACTOSAMINYL 1-PHOSPHATE TRANSFERASE-RELATED"/>
    <property type="match status" value="1"/>
</dbReference>